<keyword evidence="5" id="KW-1185">Reference proteome</keyword>
<protein>
    <recommendedName>
        <fullName evidence="3">CAAX prenyl protease 2/Lysostaphin resistance protein A-like domain-containing protein</fullName>
    </recommendedName>
</protein>
<evidence type="ECO:0000313" key="4">
    <source>
        <dbReference type="EMBL" id="NYG56435.1"/>
    </source>
</evidence>
<keyword evidence="2" id="KW-1133">Transmembrane helix</keyword>
<dbReference type="EMBL" id="JACCAC010000001">
    <property type="protein sequence ID" value="NYG56435.1"/>
    <property type="molecule type" value="Genomic_DNA"/>
</dbReference>
<dbReference type="Proteomes" id="UP000544110">
    <property type="component" value="Unassembled WGS sequence"/>
</dbReference>
<feature type="transmembrane region" description="Helical" evidence="2">
    <location>
        <begin position="306"/>
        <end position="327"/>
    </location>
</feature>
<dbReference type="Pfam" id="PF02517">
    <property type="entry name" value="Rce1-like"/>
    <property type="match status" value="1"/>
</dbReference>
<evidence type="ECO:0000256" key="2">
    <source>
        <dbReference type="SAM" id="Phobius"/>
    </source>
</evidence>
<gene>
    <name evidence="4" type="ORF">BJ989_002739</name>
</gene>
<dbReference type="PANTHER" id="PTHR36435:SF1">
    <property type="entry name" value="CAAX AMINO TERMINAL PROTEASE FAMILY PROTEIN"/>
    <property type="match status" value="1"/>
</dbReference>
<feature type="transmembrane region" description="Helical" evidence="2">
    <location>
        <begin position="49"/>
        <end position="77"/>
    </location>
</feature>
<sequence>MSTAHHPSYAGGPPAASTPGPAGPPVDLYPPLPFHELHRAGHLGAWRPLVGLLVCAVAFFGLSLVWMLVFVAGGLLLGQGAGETFSALTAFDDPGPLSLSYLLTSLALFIPLTWALTRWLHGLRPRWTTSVAPRMRWGYFAVCLGLALVALLVTVVMGALLPGLAETEQTPQFEGFSDATRDLLLVALLFTPLQAAGEEYLFRGYVTQAVGGLLGGRGTGPAGRRVTAAACVVVPALLFALAHGAQDAPVFIDRFAFGLLAGLLVVLTGGLEAAIAMHVLNNLLAFGVAISLGELGSALSPGESSWWMVPVTVVRTLVYLGLAVGVARLMGLRTVCDPAVLIASRGRVYGSHPVPHAAA</sequence>
<feature type="domain" description="CAAX prenyl protease 2/Lysostaphin resistance protein A-like" evidence="3">
    <location>
        <begin position="183"/>
        <end position="284"/>
    </location>
</feature>
<feature type="transmembrane region" description="Helical" evidence="2">
    <location>
        <begin position="255"/>
        <end position="276"/>
    </location>
</feature>
<evidence type="ECO:0000256" key="1">
    <source>
        <dbReference type="SAM" id="MobiDB-lite"/>
    </source>
</evidence>
<keyword evidence="2" id="KW-0472">Membrane</keyword>
<accession>A0A7Y9RYU1</accession>
<dbReference type="InterPro" id="IPR052710">
    <property type="entry name" value="CAAX_protease"/>
</dbReference>
<name>A0A7Y9RYU1_9ACTN</name>
<organism evidence="4 5">
    <name type="scientific">Nocardioides perillae</name>
    <dbReference type="NCBI Taxonomy" id="1119534"/>
    <lineage>
        <taxon>Bacteria</taxon>
        <taxon>Bacillati</taxon>
        <taxon>Actinomycetota</taxon>
        <taxon>Actinomycetes</taxon>
        <taxon>Propionibacteriales</taxon>
        <taxon>Nocardioidaceae</taxon>
        <taxon>Nocardioides</taxon>
    </lineage>
</organism>
<comment type="caution">
    <text evidence="4">The sequence shown here is derived from an EMBL/GenBank/DDBJ whole genome shotgun (WGS) entry which is preliminary data.</text>
</comment>
<reference evidence="4 5" key="1">
    <citation type="submission" date="2020-07" db="EMBL/GenBank/DDBJ databases">
        <title>Sequencing the genomes of 1000 actinobacteria strains.</title>
        <authorList>
            <person name="Klenk H.-P."/>
        </authorList>
    </citation>
    <scope>NUCLEOTIDE SEQUENCE [LARGE SCALE GENOMIC DNA]</scope>
    <source>
        <strain evidence="4 5">DSM 24552</strain>
    </source>
</reference>
<dbReference type="PANTHER" id="PTHR36435">
    <property type="entry name" value="SLR1288 PROTEIN"/>
    <property type="match status" value="1"/>
</dbReference>
<evidence type="ECO:0000313" key="5">
    <source>
        <dbReference type="Proteomes" id="UP000544110"/>
    </source>
</evidence>
<dbReference type="RefSeq" id="WP_179518688.1">
    <property type="nucleotide sequence ID" value="NZ_JACCAC010000001.1"/>
</dbReference>
<dbReference type="InterPro" id="IPR003675">
    <property type="entry name" value="Rce1/LyrA-like_dom"/>
</dbReference>
<dbReference type="AlphaFoldDB" id="A0A7Y9RYU1"/>
<keyword evidence="2" id="KW-0812">Transmembrane</keyword>
<proteinExistence type="predicted"/>
<dbReference type="GO" id="GO:0004175">
    <property type="term" value="F:endopeptidase activity"/>
    <property type="evidence" value="ECO:0007669"/>
    <property type="project" value="UniProtKB-ARBA"/>
</dbReference>
<dbReference type="GO" id="GO:0080120">
    <property type="term" value="P:CAAX-box protein maturation"/>
    <property type="evidence" value="ECO:0007669"/>
    <property type="project" value="UniProtKB-ARBA"/>
</dbReference>
<feature type="transmembrane region" description="Helical" evidence="2">
    <location>
        <begin position="97"/>
        <end position="116"/>
    </location>
</feature>
<evidence type="ECO:0000259" key="3">
    <source>
        <dbReference type="Pfam" id="PF02517"/>
    </source>
</evidence>
<feature type="transmembrane region" description="Helical" evidence="2">
    <location>
        <begin position="137"/>
        <end position="163"/>
    </location>
</feature>
<feature type="region of interest" description="Disordered" evidence="1">
    <location>
        <begin position="1"/>
        <end position="22"/>
    </location>
</feature>
<feature type="transmembrane region" description="Helical" evidence="2">
    <location>
        <begin position="222"/>
        <end position="243"/>
    </location>
</feature>
<feature type="compositionally biased region" description="Low complexity" evidence="1">
    <location>
        <begin position="7"/>
        <end position="20"/>
    </location>
</feature>